<feature type="transmembrane region" description="Helical" evidence="6">
    <location>
        <begin position="314"/>
        <end position="335"/>
    </location>
</feature>
<keyword evidence="4 6" id="KW-1133">Transmembrane helix</keyword>
<feature type="transmembrane region" description="Helical" evidence="6">
    <location>
        <begin position="12"/>
        <end position="34"/>
    </location>
</feature>
<name>A0A1T5KEG8_9GAMM</name>
<evidence type="ECO:0000256" key="5">
    <source>
        <dbReference type="ARBA" id="ARBA00023136"/>
    </source>
</evidence>
<keyword evidence="3 6" id="KW-0812">Transmembrane</keyword>
<feature type="transmembrane region" description="Helical" evidence="6">
    <location>
        <begin position="79"/>
        <end position="97"/>
    </location>
</feature>
<feature type="transmembrane region" description="Helical" evidence="6">
    <location>
        <begin position="288"/>
        <end position="308"/>
    </location>
</feature>
<dbReference type="RefSeq" id="WP_079723911.1">
    <property type="nucleotide sequence ID" value="NZ_BMCL01000002.1"/>
</dbReference>
<dbReference type="GO" id="GO:0005886">
    <property type="term" value="C:plasma membrane"/>
    <property type="evidence" value="ECO:0007669"/>
    <property type="project" value="UniProtKB-SubCell"/>
</dbReference>
<dbReference type="STRING" id="428993.SAMN06296058_1624"/>
<feature type="transmembrane region" description="Helical" evidence="6">
    <location>
        <begin position="347"/>
        <end position="370"/>
    </location>
</feature>
<organism evidence="8 9">
    <name type="scientific">Pseudoxanthomonas indica</name>
    <dbReference type="NCBI Taxonomy" id="428993"/>
    <lineage>
        <taxon>Bacteria</taxon>
        <taxon>Pseudomonadati</taxon>
        <taxon>Pseudomonadota</taxon>
        <taxon>Gammaproteobacteria</taxon>
        <taxon>Lysobacterales</taxon>
        <taxon>Lysobacteraceae</taxon>
        <taxon>Pseudoxanthomonas</taxon>
    </lineage>
</organism>
<proteinExistence type="predicted"/>
<evidence type="ECO:0000313" key="9">
    <source>
        <dbReference type="Proteomes" id="UP000190341"/>
    </source>
</evidence>
<dbReference type="PANTHER" id="PTHR43124">
    <property type="entry name" value="PURINE EFFLUX PUMP PBUE"/>
    <property type="match status" value="1"/>
</dbReference>
<feature type="transmembrane region" description="Helical" evidence="6">
    <location>
        <begin position="165"/>
        <end position="187"/>
    </location>
</feature>
<dbReference type="InterPro" id="IPR011701">
    <property type="entry name" value="MFS"/>
</dbReference>
<dbReference type="GO" id="GO:0022857">
    <property type="term" value="F:transmembrane transporter activity"/>
    <property type="evidence" value="ECO:0007669"/>
    <property type="project" value="InterPro"/>
</dbReference>
<dbReference type="Proteomes" id="UP000190341">
    <property type="component" value="Unassembled WGS sequence"/>
</dbReference>
<sequence>MNIPNRITPAWSNWLLAVAYVCLVFSFQSAYAILSRSMAQALGLSVGDVGLIGSTYTWVFAAAQVAAGPLLDRVGAQRSLPAACTLFVLGVFLFGFAEDLRGLLLSQVLLATGAAFGFIGAGFVGGLWFSPERYGPMFAWVQFMASLTAFLAQGMAAMLTGLLPWNWIVNGVGMCGLGLVLLFLFFLRDPPGTQTRGWPRRPLQFLGSVTDDVITTLACRGVLALMLVGAASFGVMLAIGVVWGPRLGESLGLSSTASSLSASCWLGLAVGAPLFARWSQRSRTPVRQLRLGVLAQLLLLGWIVFLPAASVECFTLQMFLLGLASGAAMLPFTLATARAGQRYAGTAAALVNGAQFIAGGILIALPGQLLRIWGDQLSVRHALMALPLVLVAALPAFPFLLRVQASSPARPLLESD</sequence>
<dbReference type="EMBL" id="FUZV01000001">
    <property type="protein sequence ID" value="SKC61929.1"/>
    <property type="molecule type" value="Genomic_DNA"/>
</dbReference>
<evidence type="ECO:0000259" key="7">
    <source>
        <dbReference type="PROSITE" id="PS50850"/>
    </source>
</evidence>
<dbReference type="PANTHER" id="PTHR43124:SF3">
    <property type="entry name" value="CHLORAMPHENICOL EFFLUX PUMP RV0191"/>
    <property type="match status" value="1"/>
</dbReference>
<gene>
    <name evidence="8" type="ORF">SAMN06296058_1624</name>
</gene>
<evidence type="ECO:0000256" key="3">
    <source>
        <dbReference type="ARBA" id="ARBA00022692"/>
    </source>
</evidence>
<dbReference type="InterPro" id="IPR050189">
    <property type="entry name" value="MFS_Efflux_Transporters"/>
</dbReference>
<dbReference type="OrthoDB" id="6395875at2"/>
<accession>A0A1T5KEG8</accession>
<dbReference type="Pfam" id="PF07690">
    <property type="entry name" value="MFS_1"/>
    <property type="match status" value="1"/>
</dbReference>
<evidence type="ECO:0000313" key="8">
    <source>
        <dbReference type="EMBL" id="SKC61929.1"/>
    </source>
</evidence>
<dbReference type="InterPro" id="IPR020846">
    <property type="entry name" value="MFS_dom"/>
</dbReference>
<keyword evidence="2" id="KW-1003">Cell membrane</keyword>
<keyword evidence="5 6" id="KW-0472">Membrane</keyword>
<feature type="transmembrane region" description="Helical" evidence="6">
    <location>
        <begin position="256"/>
        <end position="276"/>
    </location>
</feature>
<feature type="transmembrane region" description="Helical" evidence="6">
    <location>
        <begin position="222"/>
        <end position="244"/>
    </location>
</feature>
<dbReference type="SUPFAM" id="SSF103473">
    <property type="entry name" value="MFS general substrate transporter"/>
    <property type="match status" value="1"/>
</dbReference>
<keyword evidence="9" id="KW-1185">Reference proteome</keyword>
<feature type="transmembrane region" description="Helical" evidence="6">
    <location>
        <begin position="137"/>
        <end position="159"/>
    </location>
</feature>
<evidence type="ECO:0000256" key="2">
    <source>
        <dbReference type="ARBA" id="ARBA00022475"/>
    </source>
</evidence>
<reference evidence="8 9" key="1">
    <citation type="submission" date="2017-02" db="EMBL/GenBank/DDBJ databases">
        <authorList>
            <person name="Peterson S.W."/>
        </authorList>
    </citation>
    <scope>NUCLEOTIDE SEQUENCE [LARGE SCALE GENOMIC DNA]</scope>
    <source>
        <strain evidence="8 9">P15</strain>
    </source>
</reference>
<evidence type="ECO:0000256" key="1">
    <source>
        <dbReference type="ARBA" id="ARBA00004651"/>
    </source>
</evidence>
<feature type="transmembrane region" description="Helical" evidence="6">
    <location>
        <begin position="109"/>
        <end position="130"/>
    </location>
</feature>
<dbReference type="AlphaFoldDB" id="A0A1T5KEG8"/>
<comment type="subcellular location">
    <subcellularLocation>
        <location evidence="1">Cell membrane</location>
        <topology evidence="1">Multi-pass membrane protein</topology>
    </subcellularLocation>
</comment>
<evidence type="ECO:0000256" key="4">
    <source>
        <dbReference type="ARBA" id="ARBA00022989"/>
    </source>
</evidence>
<feature type="transmembrane region" description="Helical" evidence="6">
    <location>
        <begin position="382"/>
        <end position="401"/>
    </location>
</feature>
<dbReference type="Gene3D" id="1.20.1250.20">
    <property type="entry name" value="MFS general substrate transporter like domains"/>
    <property type="match status" value="1"/>
</dbReference>
<dbReference type="InterPro" id="IPR036259">
    <property type="entry name" value="MFS_trans_sf"/>
</dbReference>
<dbReference type="PROSITE" id="PS50850">
    <property type="entry name" value="MFS"/>
    <property type="match status" value="1"/>
</dbReference>
<evidence type="ECO:0000256" key="6">
    <source>
        <dbReference type="SAM" id="Phobius"/>
    </source>
</evidence>
<feature type="domain" description="Major facilitator superfamily (MFS) profile" evidence="7">
    <location>
        <begin position="12"/>
        <end position="404"/>
    </location>
</feature>
<feature type="transmembrane region" description="Helical" evidence="6">
    <location>
        <begin position="46"/>
        <end position="67"/>
    </location>
</feature>
<protein>
    <submittedName>
        <fullName evidence="8">Predicted arabinose efflux permease, MFS family</fullName>
    </submittedName>
</protein>